<dbReference type="InterPro" id="IPR000182">
    <property type="entry name" value="GNAT_dom"/>
</dbReference>
<dbReference type="InterPro" id="IPR016181">
    <property type="entry name" value="Acyl_CoA_acyltransferase"/>
</dbReference>
<keyword evidence="6" id="KW-0808">Transferase</keyword>
<dbReference type="AlphaFoldDB" id="A0A6C0CRH7"/>
<evidence type="ECO:0000259" key="16">
    <source>
        <dbReference type="SMART" id="SM00729"/>
    </source>
</evidence>
<evidence type="ECO:0000256" key="7">
    <source>
        <dbReference type="ARBA" id="ARBA00022691"/>
    </source>
</evidence>
<dbReference type="SUPFAM" id="SSF102114">
    <property type="entry name" value="Radical SAM enzymes"/>
    <property type="match status" value="1"/>
</dbReference>
<organism evidence="17">
    <name type="scientific">viral metagenome</name>
    <dbReference type="NCBI Taxonomy" id="1070528"/>
    <lineage>
        <taxon>unclassified sequences</taxon>
        <taxon>metagenomes</taxon>
        <taxon>organismal metagenomes</taxon>
    </lineage>
</organism>
<dbReference type="InterPro" id="IPR032432">
    <property type="entry name" value="Radical_SAM_C"/>
</dbReference>
<dbReference type="Pfam" id="PF00583">
    <property type="entry name" value="Acetyltransf_1"/>
    <property type="match status" value="1"/>
</dbReference>
<dbReference type="Pfam" id="PF04055">
    <property type="entry name" value="Radical_SAM"/>
    <property type="match status" value="1"/>
</dbReference>
<proteinExistence type="inferred from homology"/>
<evidence type="ECO:0000256" key="13">
    <source>
        <dbReference type="ARBA" id="ARBA00023315"/>
    </source>
</evidence>
<evidence type="ECO:0000256" key="9">
    <source>
        <dbReference type="ARBA" id="ARBA00022723"/>
    </source>
</evidence>
<comment type="similarity">
    <text evidence="3">Belongs to the ELP3 family.</text>
</comment>
<dbReference type="InterPro" id="IPR058240">
    <property type="entry name" value="rSAM_sf"/>
</dbReference>
<dbReference type="GO" id="GO:0005634">
    <property type="term" value="C:nucleus"/>
    <property type="evidence" value="ECO:0007669"/>
    <property type="project" value="TreeGrafter"/>
</dbReference>
<evidence type="ECO:0000256" key="4">
    <source>
        <dbReference type="ARBA" id="ARBA00022485"/>
    </source>
</evidence>
<evidence type="ECO:0000256" key="10">
    <source>
        <dbReference type="ARBA" id="ARBA00022884"/>
    </source>
</evidence>
<dbReference type="SMART" id="SM00729">
    <property type="entry name" value="Elp3"/>
    <property type="match status" value="1"/>
</dbReference>
<comment type="cofactor">
    <cofactor evidence="1">
        <name>[4Fe-4S] cluster</name>
        <dbReference type="ChEBI" id="CHEBI:49883"/>
    </cofactor>
</comment>
<dbReference type="CDD" id="cd01335">
    <property type="entry name" value="Radical_SAM"/>
    <property type="match status" value="1"/>
</dbReference>
<dbReference type="InterPro" id="IPR034687">
    <property type="entry name" value="ELP3-like"/>
</dbReference>
<dbReference type="Gene3D" id="3.40.630.30">
    <property type="match status" value="1"/>
</dbReference>
<dbReference type="SFLD" id="SFLDS00029">
    <property type="entry name" value="Radical_SAM"/>
    <property type="match status" value="1"/>
</dbReference>
<dbReference type="PANTHER" id="PTHR11135:SF2">
    <property type="entry name" value="ELONGATOR COMPLEX PROTEIN 3"/>
    <property type="match status" value="1"/>
</dbReference>
<name>A0A6C0CRH7_9ZZZZ</name>
<protein>
    <recommendedName>
        <fullName evidence="14">tRNA carboxymethyluridine synthase</fullName>
        <ecNumber evidence="14">2.3.1.311</ecNumber>
    </recommendedName>
</protein>
<keyword evidence="9" id="KW-0479">Metal-binding</keyword>
<evidence type="ECO:0000256" key="12">
    <source>
        <dbReference type="ARBA" id="ARBA00023014"/>
    </source>
</evidence>
<evidence type="ECO:0000256" key="6">
    <source>
        <dbReference type="ARBA" id="ARBA00022679"/>
    </source>
</evidence>
<comment type="pathway">
    <text evidence="2">tRNA modification.</text>
</comment>
<dbReference type="EMBL" id="MN739479">
    <property type="protein sequence ID" value="QHT07158.1"/>
    <property type="molecule type" value="Genomic_DNA"/>
</dbReference>
<dbReference type="GO" id="GO:0005737">
    <property type="term" value="C:cytoplasm"/>
    <property type="evidence" value="ECO:0007669"/>
    <property type="project" value="TreeGrafter"/>
</dbReference>
<dbReference type="InterPro" id="IPR023404">
    <property type="entry name" value="rSAM_horseshoe"/>
</dbReference>
<sequence length="592" mass="69721">MQYCIQEIDAINEKFDRIIQSNEVFGEKVTELEATHYETFLRDLIKKENPNLISMKHEYTISKKNSAILYFARQLKKDGRLTSDEIQICQERLCLKKGKSHSGVLVVTIFTSGNPTYLNELGETVTQRFSCKWNCYYCPNEPGQPRSYLKGEPGVLRANANEFDCYRQMRSRMTTLYDNGHPVDKLEVLVLGGTWESYPELYQDQFIRDMYYAANTFWDFDIEKRERYSLEYERDLNRDASCKIIGLTLETRPDTINEAQIIRARRLGCTRFQIGIQHLDDDVLKKINRKCTTDKTLKAIELLKDWGYKVDGHWMPNLPGSTPAKDHDMFIQRLLKQSIPIHKMISIIPEIEDWQIYTMACPEVQLDQWKIYPCEVVPFTVIEEWYRKGEYKPYEEKELTEILLETKQKMLPWIRLNRIIRDIPMDYIIASGDQPNMRQNLQVELKKRGHVCACIRCREVKLNKFPDKLMYRVREYNASNGTEYFISAEDPSEKVLCGFVRLRLPHNEEVKPIAWIRELHVYGKLQKTTALHKDKEASQHRGIGKKLMSLSEQIAKLDKRKQIKVIAGEGTKRYYEKLGYFEGEYGYMVKFI</sequence>
<evidence type="ECO:0000256" key="14">
    <source>
        <dbReference type="ARBA" id="ARBA00044771"/>
    </source>
</evidence>
<keyword evidence="7" id="KW-0949">S-adenosyl-L-methionine</keyword>
<feature type="domain" description="Elp3/MiaA/NifB-like radical SAM core" evidence="16">
    <location>
        <begin position="120"/>
        <end position="405"/>
    </location>
</feature>
<evidence type="ECO:0000256" key="11">
    <source>
        <dbReference type="ARBA" id="ARBA00023004"/>
    </source>
</evidence>
<evidence type="ECO:0000256" key="2">
    <source>
        <dbReference type="ARBA" id="ARBA00005217"/>
    </source>
</evidence>
<dbReference type="Gene3D" id="3.80.30.20">
    <property type="entry name" value="tm_1862 like domain"/>
    <property type="match status" value="1"/>
</dbReference>
<keyword evidence="12" id="KW-0411">Iron-sulfur</keyword>
<dbReference type="PANTHER" id="PTHR11135">
    <property type="entry name" value="HISTONE ACETYLTRANSFERASE-RELATED"/>
    <property type="match status" value="1"/>
</dbReference>
<keyword evidence="13" id="KW-0012">Acyltransferase</keyword>
<dbReference type="SFLD" id="SFLDG01086">
    <property type="entry name" value="elongater_protein-like"/>
    <property type="match status" value="1"/>
</dbReference>
<dbReference type="GO" id="GO:0033588">
    <property type="term" value="C:elongator holoenzyme complex"/>
    <property type="evidence" value="ECO:0007669"/>
    <property type="project" value="TreeGrafter"/>
</dbReference>
<keyword evidence="10" id="KW-0694">RNA-binding</keyword>
<evidence type="ECO:0000256" key="15">
    <source>
        <dbReference type="ARBA" id="ARBA00047372"/>
    </source>
</evidence>
<dbReference type="InterPro" id="IPR006638">
    <property type="entry name" value="Elp3/MiaA/NifB-like_rSAM"/>
</dbReference>
<evidence type="ECO:0000256" key="8">
    <source>
        <dbReference type="ARBA" id="ARBA00022694"/>
    </source>
</evidence>
<dbReference type="GO" id="GO:0106261">
    <property type="term" value="F:tRNA uridine(34) acetyltransferase activity"/>
    <property type="evidence" value="ECO:0007669"/>
    <property type="project" value="UniProtKB-EC"/>
</dbReference>
<evidence type="ECO:0000256" key="5">
    <source>
        <dbReference type="ARBA" id="ARBA00022555"/>
    </source>
</evidence>
<dbReference type="Pfam" id="PF16199">
    <property type="entry name" value="Radical_SAM_C"/>
    <property type="match status" value="1"/>
</dbReference>
<dbReference type="GO" id="GO:0002926">
    <property type="term" value="P:tRNA wobble base 5-methoxycarbonylmethyl-2-thiouridinylation"/>
    <property type="evidence" value="ECO:0007669"/>
    <property type="project" value="TreeGrafter"/>
</dbReference>
<dbReference type="SFLD" id="SFLDF00344">
    <property type="entry name" value="ELP3-like"/>
    <property type="match status" value="1"/>
</dbReference>
<keyword evidence="8" id="KW-0819">tRNA processing</keyword>
<keyword evidence="5" id="KW-0820">tRNA-binding</keyword>
<dbReference type="GO" id="GO:0000049">
    <property type="term" value="F:tRNA binding"/>
    <property type="evidence" value="ECO:0007669"/>
    <property type="project" value="UniProtKB-KW"/>
</dbReference>
<reference evidence="17" key="1">
    <citation type="journal article" date="2020" name="Nature">
        <title>Giant virus diversity and host interactions through global metagenomics.</title>
        <authorList>
            <person name="Schulz F."/>
            <person name="Roux S."/>
            <person name="Paez-Espino D."/>
            <person name="Jungbluth S."/>
            <person name="Walsh D.A."/>
            <person name="Denef V.J."/>
            <person name="McMahon K.D."/>
            <person name="Konstantinidis K.T."/>
            <person name="Eloe-Fadrosh E.A."/>
            <person name="Kyrpides N.C."/>
            <person name="Woyke T."/>
        </authorList>
    </citation>
    <scope>NUCLEOTIDE SEQUENCE</scope>
    <source>
        <strain evidence="17">GVMAG-M-3300021962-46</strain>
    </source>
</reference>
<dbReference type="InterPro" id="IPR039661">
    <property type="entry name" value="ELP3"/>
</dbReference>
<dbReference type="InterPro" id="IPR007197">
    <property type="entry name" value="rSAM"/>
</dbReference>
<evidence type="ECO:0000256" key="3">
    <source>
        <dbReference type="ARBA" id="ARBA00005494"/>
    </source>
</evidence>
<comment type="catalytic activity">
    <reaction evidence="15">
        <text>uridine(34) in tRNA + acetyl-CoA + S-adenosyl-L-methionine + H2O = 5-(carboxymethyl)uridine(34) in tRNA + 5'-deoxyadenosine + L-methionine + CoA + 2 H(+)</text>
        <dbReference type="Rhea" id="RHEA:61020"/>
        <dbReference type="Rhea" id="RHEA-COMP:10407"/>
        <dbReference type="Rhea" id="RHEA-COMP:11727"/>
        <dbReference type="ChEBI" id="CHEBI:15377"/>
        <dbReference type="ChEBI" id="CHEBI:15378"/>
        <dbReference type="ChEBI" id="CHEBI:17319"/>
        <dbReference type="ChEBI" id="CHEBI:57287"/>
        <dbReference type="ChEBI" id="CHEBI:57288"/>
        <dbReference type="ChEBI" id="CHEBI:57844"/>
        <dbReference type="ChEBI" id="CHEBI:59789"/>
        <dbReference type="ChEBI" id="CHEBI:65315"/>
        <dbReference type="ChEBI" id="CHEBI:74882"/>
        <dbReference type="EC" id="2.3.1.311"/>
    </reaction>
    <physiologicalReaction direction="left-to-right" evidence="15">
        <dbReference type="Rhea" id="RHEA:61021"/>
    </physiologicalReaction>
</comment>
<dbReference type="GO" id="GO:0046872">
    <property type="term" value="F:metal ion binding"/>
    <property type="evidence" value="ECO:0007669"/>
    <property type="project" value="UniProtKB-KW"/>
</dbReference>
<dbReference type="SUPFAM" id="SSF55729">
    <property type="entry name" value="Acyl-CoA N-acyltransferases (Nat)"/>
    <property type="match status" value="1"/>
</dbReference>
<dbReference type="GO" id="GO:0051539">
    <property type="term" value="F:4 iron, 4 sulfur cluster binding"/>
    <property type="evidence" value="ECO:0007669"/>
    <property type="project" value="UniProtKB-KW"/>
</dbReference>
<keyword evidence="11" id="KW-0408">Iron</keyword>
<evidence type="ECO:0000256" key="1">
    <source>
        <dbReference type="ARBA" id="ARBA00001966"/>
    </source>
</evidence>
<accession>A0A6C0CRH7</accession>
<dbReference type="EC" id="2.3.1.311" evidence="14"/>
<keyword evidence="4" id="KW-0004">4Fe-4S</keyword>
<evidence type="ECO:0000313" key="17">
    <source>
        <dbReference type="EMBL" id="QHT07158.1"/>
    </source>
</evidence>